<dbReference type="GO" id="GO:0010043">
    <property type="term" value="P:response to zinc ion"/>
    <property type="evidence" value="ECO:0007669"/>
    <property type="project" value="TreeGrafter"/>
</dbReference>
<evidence type="ECO:0000259" key="12">
    <source>
        <dbReference type="Pfam" id="PF16916"/>
    </source>
</evidence>
<dbReference type="Pfam" id="PF16916">
    <property type="entry name" value="ZT_dimer"/>
    <property type="match status" value="2"/>
</dbReference>
<feature type="domain" description="Cation efflux protein cytoplasmic" evidence="12">
    <location>
        <begin position="573"/>
        <end position="641"/>
    </location>
</feature>
<protein>
    <submittedName>
        <fullName evidence="13">Zinc transporter 2</fullName>
    </submittedName>
</protein>
<feature type="region of interest" description="Disordered" evidence="9">
    <location>
        <begin position="462"/>
        <end position="482"/>
    </location>
</feature>
<evidence type="ECO:0000256" key="2">
    <source>
        <dbReference type="ARBA" id="ARBA00008873"/>
    </source>
</evidence>
<evidence type="ECO:0000256" key="9">
    <source>
        <dbReference type="SAM" id="MobiDB-lite"/>
    </source>
</evidence>
<keyword evidence="5" id="KW-0862">Zinc</keyword>
<keyword evidence="3" id="KW-0813">Transport</keyword>
<dbReference type="InterPro" id="IPR058533">
    <property type="entry name" value="Cation_efflux_TM"/>
</dbReference>
<dbReference type="InterPro" id="IPR027470">
    <property type="entry name" value="Cation_efflux_CTD"/>
</dbReference>
<dbReference type="Pfam" id="PF01545">
    <property type="entry name" value="Cation_efflux"/>
    <property type="match status" value="1"/>
</dbReference>
<dbReference type="AlphaFoldDB" id="A0A194PVM0"/>
<evidence type="ECO:0000256" key="10">
    <source>
        <dbReference type="SAM" id="Phobius"/>
    </source>
</evidence>
<evidence type="ECO:0000256" key="7">
    <source>
        <dbReference type="ARBA" id="ARBA00023065"/>
    </source>
</evidence>
<keyword evidence="7" id="KW-0406">Ion transport</keyword>
<feature type="transmembrane region" description="Helical" evidence="10">
    <location>
        <begin position="376"/>
        <end position="397"/>
    </location>
</feature>
<dbReference type="InterPro" id="IPR027469">
    <property type="entry name" value="Cation_efflux_TMD_sf"/>
</dbReference>
<evidence type="ECO:0000313" key="13">
    <source>
        <dbReference type="EMBL" id="KPI95175.1"/>
    </source>
</evidence>
<feature type="domain" description="Cation efflux protein transmembrane" evidence="11">
    <location>
        <begin position="160"/>
        <end position="405"/>
    </location>
</feature>
<dbReference type="InterPro" id="IPR002524">
    <property type="entry name" value="Cation_efflux"/>
</dbReference>
<comment type="subcellular location">
    <subcellularLocation>
        <location evidence="1">Membrane</location>
        <topology evidence="1">Multi-pass membrane protein</topology>
    </subcellularLocation>
</comment>
<evidence type="ECO:0000256" key="3">
    <source>
        <dbReference type="ARBA" id="ARBA00022448"/>
    </source>
</evidence>
<dbReference type="NCBIfam" id="TIGR01297">
    <property type="entry name" value="CDF"/>
    <property type="match status" value="1"/>
</dbReference>
<reference evidence="13 14" key="1">
    <citation type="journal article" date="2015" name="Nat. Commun.">
        <title>Outbred genome sequencing and CRISPR/Cas9 gene editing in butterflies.</title>
        <authorList>
            <person name="Li X."/>
            <person name="Fan D."/>
            <person name="Zhang W."/>
            <person name="Liu G."/>
            <person name="Zhang L."/>
            <person name="Zhao L."/>
            <person name="Fang X."/>
            <person name="Chen L."/>
            <person name="Dong Y."/>
            <person name="Chen Y."/>
            <person name="Ding Y."/>
            <person name="Zhao R."/>
            <person name="Feng M."/>
            <person name="Zhu Y."/>
            <person name="Feng Y."/>
            <person name="Jiang X."/>
            <person name="Zhu D."/>
            <person name="Xiang H."/>
            <person name="Feng X."/>
            <person name="Li S."/>
            <person name="Wang J."/>
            <person name="Zhang G."/>
            <person name="Kronforst M.R."/>
            <person name="Wang W."/>
        </authorList>
    </citation>
    <scope>NUCLEOTIDE SEQUENCE [LARGE SCALE GENOMIC DNA]</scope>
    <source>
        <strain evidence="13">Ya'a_city_454_Px</strain>
        <tissue evidence="13">Whole body</tissue>
    </source>
</reference>
<gene>
    <name evidence="13" type="ORF">RR46_12179</name>
</gene>
<feature type="transmembrane region" description="Helical" evidence="10">
    <location>
        <begin position="347"/>
        <end position="370"/>
    </location>
</feature>
<feature type="domain" description="Cation efflux protein cytoplasmic" evidence="12">
    <location>
        <begin position="409"/>
        <end position="452"/>
    </location>
</feature>
<dbReference type="PANTHER" id="PTHR11562">
    <property type="entry name" value="CATION EFFLUX PROTEIN/ ZINC TRANSPORTER"/>
    <property type="match status" value="1"/>
</dbReference>
<organism evidence="13 14">
    <name type="scientific">Papilio xuthus</name>
    <name type="common">Asian swallowtail butterfly</name>
    <dbReference type="NCBI Taxonomy" id="66420"/>
    <lineage>
        <taxon>Eukaryota</taxon>
        <taxon>Metazoa</taxon>
        <taxon>Ecdysozoa</taxon>
        <taxon>Arthropoda</taxon>
        <taxon>Hexapoda</taxon>
        <taxon>Insecta</taxon>
        <taxon>Pterygota</taxon>
        <taxon>Neoptera</taxon>
        <taxon>Endopterygota</taxon>
        <taxon>Lepidoptera</taxon>
        <taxon>Glossata</taxon>
        <taxon>Ditrysia</taxon>
        <taxon>Papilionoidea</taxon>
        <taxon>Papilionidae</taxon>
        <taxon>Papilioninae</taxon>
        <taxon>Papilio</taxon>
    </lineage>
</organism>
<keyword evidence="4 10" id="KW-0812">Transmembrane</keyword>
<dbReference type="GO" id="GO:0005886">
    <property type="term" value="C:plasma membrane"/>
    <property type="evidence" value="ECO:0007669"/>
    <property type="project" value="TreeGrafter"/>
</dbReference>
<evidence type="ECO:0000256" key="6">
    <source>
        <dbReference type="ARBA" id="ARBA00022989"/>
    </source>
</evidence>
<dbReference type="Gene3D" id="1.20.1510.10">
    <property type="entry name" value="Cation efflux protein transmembrane domain"/>
    <property type="match status" value="1"/>
</dbReference>
<dbReference type="GO" id="GO:0005385">
    <property type="term" value="F:zinc ion transmembrane transporter activity"/>
    <property type="evidence" value="ECO:0007669"/>
    <property type="project" value="TreeGrafter"/>
</dbReference>
<feature type="compositionally biased region" description="Low complexity" evidence="9">
    <location>
        <begin position="462"/>
        <end position="472"/>
    </location>
</feature>
<dbReference type="PANTHER" id="PTHR11562:SF17">
    <property type="entry name" value="RE54080P-RELATED"/>
    <property type="match status" value="1"/>
</dbReference>
<keyword evidence="5" id="KW-0864">Zinc transport</keyword>
<dbReference type="STRING" id="66420.A0A194PVM0"/>
<feature type="transmembrane region" description="Helical" evidence="10">
    <location>
        <begin position="192"/>
        <end position="210"/>
    </location>
</feature>
<feature type="transmembrane region" description="Helical" evidence="10">
    <location>
        <begin position="160"/>
        <end position="180"/>
    </location>
</feature>
<accession>A0A194PVM0</accession>
<dbReference type="SUPFAM" id="SSF161111">
    <property type="entry name" value="Cation efflux protein transmembrane domain-like"/>
    <property type="match status" value="1"/>
</dbReference>
<sequence>MNDNYQNDTKLNGLSGTFGDKTLVPLNARYRSKSLSSDKLNQTNADRAAILEDVEAQYLTDKSETPSCLIKNKIMNQGAQTINNFKDGKASYGTGGTPGRGRRVIYCVHGNPSTGCCAVIERTEQDHDHADHRNGSISDVDRHCHRSRNEDIDKRARRKLIIASILCVIFMIGEIVGGYISNSLAIATDAAHLLTDFASFMISLFSLWVASRPATRKMSFGWYRAEVIGALTSVLLIWVVTGVLVYMAVQRVIYNTFEIDATVMLITSAIGVAVNLVMGLTLHQHGHSHGGHGHTHGGTNPVLNNKERNTESDAESASSQVGAVGAGGAGGGGHSHAHAENINVRAAFIHVLGDFLQSFGVLVAALVIYFKPEWNLVDPICTFLFSVLVLITTFNIIKDTLLVLMEGSPHGLDFQDVANTFLSLPGVVRIHNLRMWALSLDKTALSAHLAIRMYTSHLTPHTSHLTPRTSHLAPHTSHLAPRTSHLTPRISHLAPRTSHLTPHTSHLAPHTSLTVDHSNYLLETFNVSTSCSKDHHCPYVRLTWMSKSPKERDIFFAYPDRRVIYNVCIVVCQDVANTFLSLPGVVRIHNLRMWALSLDKTALSAHLAIRSGISPQKVLEQATRLVHEKYNFFEMTLQIEEFNDGMEECSQCKMPQA</sequence>
<name>A0A194PVM0_PAPXU</name>
<evidence type="ECO:0000256" key="5">
    <source>
        <dbReference type="ARBA" id="ARBA00022906"/>
    </source>
</evidence>
<feature type="transmembrane region" description="Helical" evidence="10">
    <location>
        <begin position="261"/>
        <end position="282"/>
    </location>
</feature>
<evidence type="ECO:0000256" key="8">
    <source>
        <dbReference type="ARBA" id="ARBA00023136"/>
    </source>
</evidence>
<comment type="similarity">
    <text evidence="2">Belongs to the cation diffusion facilitator (CDF) transporter (TC 2.A.4) family. SLC30A subfamily.</text>
</comment>
<evidence type="ECO:0000259" key="11">
    <source>
        <dbReference type="Pfam" id="PF01545"/>
    </source>
</evidence>
<feature type="transmembrane region" description="Helical" evidence="10">
    <location>
        <begin position="222"/>
        <end position="249"/>
    </location>
</feature>
<keyword evidence="14" id="KW-1185">Reference proteome</keyword>
<proteinExistence type="inferred from homology"/>
<dbReference type="InterPro" id="IPR050681">
    <property type="entry name" value="CDF/SLC30A"/>
</dbReference>
<evidence type="ECO:0000256" key="1">
    <source>
        <dbReference type="ARBA" id="ARBA00004141"/>
    </source>
</evidence>
<feature type="region of interest" description="Disordered" evidence="9">
    <location>
        <begin position="287"/>
        <end position="317"/>
    </location>
</feature>
<dbReference type="Proteomes" id="UP000053268">
    <property type="component" value="Unassembled WGS sequence"/>
</dbReference>
<dbReference type="EMBL" id="KQ459597">
    <property type="protein sequence ID" value="KPI95175.1"/>
    <property type="molecule type" value="Genomic_DNA"/>
</dbReference>
<evidence type="ECO:0000313" key="14">
    <source>
        <dbReference type="Proteomes" id="UP000053268"/>
    </source>
</evidence>
<evidence type="ECO:0000256" key="4">
    <source>
        <dbReference type="ARBA" id="ARBA00022692"/>
    </source>
</evidence>
<keyword evidence="8 10" id="KW-0472">Membrane</keyword>
<keyword evidence="6 10" id="KW-1133">Transmembrane helix</keyword>